<dbReference type="InterPro" id="IPR043502">
    <property type="entry name" value="DNA/RNA_pol_sf"/>
</dbReference>
<evidence type="ECO:0000313" key="3">
    <source>
        <dbReference type="EMBL" id="QJA85393.1"/>
    </source>
</evidence>
<dbReference type="PANTHER" id="PTHR10133">
    <property type="entry name" value="DNA POLYMERASE I"/>
    <property type="match status" value="1"/>
</dbReference>
<feature type="domain" description="DNA-directed DNA polymerase family A palm" evidence="2">
    <location>
        <begin position="328"/>
        <end position="519"/>
    </location>
</feature>
<dbReference type="Gene3D" id="3.30.420.10">
    <property type="entry name" value="Ribonuclease H-like superfamily/Ribonuclease H"/>
    <property type="match status" value="1"/>
</dbReference>
<proteinExistence type="predicted"/>
<dbReference type="PANTHER" id="PTHR10133:SF27">
    <property type="entry name" value="DNA POLYMERASE NU"/>
    <property type="match status" value="1"/>
</dbReference>
<dbReference type="PRINTS" id="PR00868">
    <property type="entry name" value="DNAPOLI"/>
</dbReference>
<evidence type="ECO:0000256" key="1">
    <source>
        <dbReference type="ARBA" id="ARBA00022705"/>
    </source>
</evidence>
<reference evidence="3" key="1">
    <citation type="submission" date="2020-03" db="EMBL/GenBank/DDBJ databases">
        <title>The deep terrestrial virosphere.</title>
        <authorList>
            <person name="Holmfeldt K."/>
            <person name="Nilsson E."/>
            <person name="Simone D."/>
            <person name="Lopez-Fernandez M."/>
            <person name="Wu X."/>
            <person name="de Brujin I."/>
            <person name="Lundin D."/>
            <person name="Andersson A."/>
            <person name="Bertilsson S."/>
            <person name="Dopson M."/>
        </authorList>
    </citation>
    <scope>NUCLEOTIDE SEQUENCE</scope>
    <source>
        <strain evidence="3">MM415B02227</strain>
    </source>
</reference>
<dbReference type="GO" id="GO:0006302">
    <property type="term" value="P:double-strand break repair"/>
    <property type="evidence" value="ECO:0007669"/>
    <property type="project" value="TreeGrafter"/>
</dbReference>
<dbReference type="GO" id="GO:0008408">
    <property type="term" value="F:3'-5' exonuclease activity"/>
    <property type="evidence" value="ECO:0007669"/>
    <property type="project" value="InterPro"/>
</dbReference>
<dbReference type="AlphaFoldDB" id="A0A6M3KTD8"/>
<accession>A0A6M3KTD8</accession>
<name>A0A6M3KTD8_9ZZZZ</name>
<dbReference type="Gene3D" id="3.30.70.370">
    <property type="match status" value="1"/>
</dbReference>
<keyword evidence="1" id="KW-0235">DNA replication</keyword>
<dbReference type="EMBL" id="MT142571">
    <property type="protein sequence ID" value="QJA85393.1"/>
    <property type="molecule type" value="Genomic_DNA"/>
</dbReference>
<dbReference type="InterPro" id="IPR001098">
    <property type="entry name" value="DNA-dir_DNA_pol_A_palm_dom"/>
</dbReference>
<dbReference type="GO" id="GO:0003887">
    <property type="term" value="F:DNA-directed DNA polymerase activity"/>
    <property type="evidence" value="ECO:0007669"/>
    <property type="project" value="InterPro"/>
</dbReference>
<dbReference type="SUPFAM" id="SSF53098">
    <property type="entry name" value="Ribonuclease H-like"/>
    <property type="match status" value="1"/>
</dbReference>
<dbReference type="InterPro" id="IPR002562">
    <property type="entry name" value="3'-5'_exonuclease_dom"/>
</dbReference>
<dbReference type="Gene3D" id="1.20.1060.10">
    <property type="entry name" value="Taq DNA Polymerase, Chain T, domain 4"/>
    <property type="match status" value="1"/>
</dbReference>
<gene>
    <name evidence="3" type="ORF">MM415B02227_0009</name>
</gene>
<dbReference type="GO" id="GO:0006261">
    <property type="term" value="P:DNA-templated DNA replication"/>
    <property type="evidence" value="ECO:0007669"/>
    <property type="project" value="InterPro"/>
</dbReference>
<dbReference type="InterPro" id="IPR012337">
    <property type="entry name" value="RNaseH-like_sf"/>
</dbReference>
<dbReference type="InterPro" id="IPR036397">
    <property type="entry name" value="RNaseH_sf"/>
</dbReference>
<dbReference type="GO" id="GO:0003677">
    <property type="term" value="F:DNA binding"/>
    <property type="evidence" value="ECO:0007669"/>
    <property type="project" value="InterPro"/>
</dbReference>
<sequence>MLNDWTTMPDQVDASYTLSAAPKFPKFTGTYSLDTEQDEKGGLGEWSIAQRDAKGQMQVTPFYGAQNVTLDGTCVMHFAKYDLRVLDAFGMKRPKNVVDTHIAAYALGLGRQDTKDTGKSGGAMVGGLGLKYLARRHLGLEMKTWQQVKDQPEIKPEYNATDSVATLLLWEKWAPILPDHFWKIDMPLLDVLMAMEDRGIMVDPDFLRKYSEHLDTELAKIELPLNPFSYKEKAEYVYKTLGLPVTKFTQNKQPSVDKEVLETIDDPIIRRIIQYMELYKERGTYVQNYSKGLDENNRLHCEFKQTSTATSRLSSARPNLQNVTTSNKSALRKLFVAPEGKLLVVLDYKKLEFGVQAAITKDPTMIEAFLADKIHQETADALGVSYDDGKRINFLIQNGGDAWKICLDFHIPIDVARKHVANYYKRFPAIARYHAQQKAIAKEKREVVNFFGRKRRLDAMFSEHWKTLREGEKEAMATPIQGSAAEVVKLAMIDLHYKHHAPMVSQVHDEILFEVPEKEAKEYAKWLEEYVPKLTEINGIYFPVSVGVGKNWAEAKH</sequence>
<dbReference type="SUPFAM" id="SSF56672">
    <property type="entry name" value="DNA/RNA polymerases"/>
    <property type="match status" value="1"/>
</dbReference>
<dbReference type="SMART" id="SM00482">
    <property type="entry name" value="POLAc"/>
    <property type="match status" value="1"/>
</dbReference>
<dbReference type="Gene3D" id="1.10.150.20">
    <property type="entry name" value="5' to 3' exonuclease, C-terminal subdomain"/>
    <property type="match status" value="1"/>
</dbReference>
<protein>
    <submittedName>
        <fullName evidence="3">Putative DNA polymerase</fullName>
    </submittedName>
</protein>
<dbReference type="Pfam" id="PF01612">
    <property type="entry name" value="DNA_pol_A_exo1"/>
    <property type="match status" value="1"/>
</dbReference>
<dbReference type="Pfam" id="PF00476">
    <property type="entry name" value="DNA_pol_A"/>
    <property type="match status" value="1"/>
</dbReference>
<dbReference type="InterPro" id="IPR002298">
    <property type="entry name" value="DNA_polymerase_A"/>
</dbReference>
<organism evidence="3">
    <name type="scientific">viral metagenome</name>
    <dbReference type="NCBI Taxonomy" id="1070528"/>
    <lineage>
        <taxon>unclassified sequences</taxon>
        <taxon>metagenomes</taxon>
        <taxon>organismal metagenomes</taxon>
    </lineage>
</organism>
<evidence type="ECO:0000259" key="2">
    <source>
        <dbReference type="SMART" id="SM00482"/>
    </source>
</evidence>